<dbReference type="RefSeq" id="WP_132778648.1">
    <property type="nucleotide sequence ID" value="NZ_SMBZ01000045.1"/>
</dbReference>
<name>A0A4R3VSR2_9SPHI</name>
<accession>A0A4R3VSR2</accession>
<organism evidence="1 2">
    <name type="scientific">Sphingobacterium alimentarium</name>
    <dbReference type="NCBI Taxonomy" id="797292"/>
    <lineage>
        <taxon>Bacteria</taxon>
        <taxon>Pseudomonadati</taxon>
        <taxon>Bacteroidota</taxon>
        <taxon>Sphingobacteriia</taxon>
        <taxon>Sphingobacteriales</taxon>
        <taxon>Sphingobacteriaceae</taxon>
        <taxon>Sphingobacterium</taxon>
    </lineage>
</organism>
<evidence type="ECO:0000313" key="1">
    <source>
        <dbReference type="EMBL" id="TCV08293.1"/>
    </source>
</evidence>
<protein>
    <submittedName>
        <fullName evidence="1">Uncharacterized protein DUF3822</fullName>
    </submittedName>
</protein>
<sequence>MNYISEDFHYHYIPSYTLYVQSNLHSDHIIVLGPDNDVLVNMVYSNESPTPEATKILGLPFEQVYISLPHQNLLWVPTEVFEPGDLALYTEHFLDPRIERVAFKEIEGHGITALYQFDSMLENRWHNAFPHAQLFPTFLPVIKNAVNRNNQESEVLGIHIYDTLADIFLLVNNEIRLYNTFEIQTPDDLSFYVLSIIKNFGLHGSIPKILLSGASKDSEWGDRLAYYTSQVEEVQSTAVWKTENEEVKESIAELNILVDLTLCE</sequence>
<dbReference type="AlphaFoldDB" id="A0A4R3VSR2"/>
<keyword evidence="2" id="KW-1185">Reference proteome</keyword>
<dbReference type="Pfam" id="PF12864">
    <property type="entry name" value="DUF3822"/>
    <property type="match status" value="1"/>
</dbReference>
<dbReference type="EMBL" id="SMBZ01000045">
    <property type="protein sequence ID" value="TCV08293.1"/>
    <property type="molecule type" value="Genomic_DNA"/>
</dbReference>
<proteinExistence type="predicted"/>
<dbReference type="Gene3D" id="3.30.420.250">
    <property type="match status" value="1"/>
</dbReference>
<dbReference type="Proteomes" id="UP000295197">
    <property type="component" value="Unassembled WGS sequence"/>
</dbReference>
<comment type="caution">
    <text evidence="1">The sequence shown here is derived from an EMBL/GenBank/DDBJ whole genome shotgun (WGS) entry which is preliminary data.</text>
</comment>
<evidence type="ECO:0000313" key="2">
    <source>
        <dbReference type="Proteomes" id="UP000295197"/>
    </source>
</evidence>
<gene>
    <name evidence="1" type="ORF">EDC17_104530</name>
</gene>
<dbReference type="OrthoDB" id="713305at2"/>
<dbReference type="Gene3D" id="3.30.420.260">
    <property type="match status" value="1"/>
</dbReference>
<dbReference type="CDD" id="cd24013">
    <property type="entry name" value="ASKHA_ATPase_BT3980-like"/>
    <property type="match status" value="1"/>
</dbReference>
<reference evidence="1 2" key="1">
    <citation type="submission" date="2019-03" db="EMBL/GenBank/DDBJ databases">
        <title>Genomic Encyclopedia of Type Strains, Phase IV (KMG-IV): sequencing the most valuable type-strain genomes for metagenomic binning, comparative biology and taxonomic classification.</title>
        <authorList>
            <person name="Goeker M."/>
        </authorList>
    </citation>
    <scope>NUCLEOTIDE SEQUENCE [LARGE SCALE GENOMIC DNA]</scope>
    <source>
        <strain evidence="1 2">DSM 22362</strain>
    </source>
</reference>
<dbReference type="InterPro" id="IPR024213">
    <property type="entry name" value="DUF3822"/>
</dbReference>